<accession>A0A831RLS5</accession>
<dbReference type="InterPro" id="IPR001278">
    <property type="entry name" value="Arg-tRNA-ligase"/>
</dbReference>
<reference evidence="15" key="1">
    <citation type="journal article" date="2020" name="mSystems">
        <title>Genome- and Community-Level Interaction Insights into Carbon Utilization and Element Cycling Functions of Hydrothermarchaeota in Hydrothermal Sediment.</title>
        <authorList>
            <person name="Zhou Z."/>
            <person name="Liu Y."/>
            <person name="Xu W."/>
            <person name="Pan J."/>
            <person name="Luo Z.H."/>
            <person name="Li M."/>
        </authorList>
    </citation>
    <scope>NUCLEOTIDE SEQUENCE [LARGE SCALE GENOMIC DNA]</scope>
    <source>
        <strain evidence="15">HyVt-443</strain>
    </source>
</reference>
<evidence type="ECO:0000256" key="10">
    <source>
        <dbReference type="ARBA" id="ARBA00023146"/>
    </source>
</evidence>
<dbReference type="GO" id="GO:0005524">
    <property type="term" value="F:ATP binding"/>
    <property type="evidence" value="ECO:0007669"/>
    <property type="project" value="UniProtKB-KW"/>
</dbReference>
<sequence>PRVEKVEIAGPGFINFHLAPVAYHELIPRILEQGHQFGRSDLGGGRRVQVEFVSANPTGPLHVGHGRGAAYGAVVADLLAAVGFEVHREYYVNDAGRQMDILATSVWLRYLELCDEELVFPVNGYRGDYVWDIAATLHREHGESYRHAADQVFQGVPADEPAGGDRERHIDGLIRRAKELLGDNRYRFVFELALNTILDDIRDDLELFGVHYEQWYSERSLTESGAVTRAIERLRHGGYLYEKEGALWFRSTDFGDEKDRVVVRDNGQTTYFASDIAYHMDKLERGFDRVIDVWGADHHGYVPRVKAALQALGDDPAKLDVLLVQFANLYRGGEKVQMSTRSGSFVTLRELRKEVGRDAARFFYVMRKCEQHLDFDLDLAKSQSSDNPVYYVQYAHARVCSVLAQGAEKGIPVEISAGLDNLDRLGEEHEQALLKTLSRYEEVVEAAALNEEPHQLTHYLRELANDFHTYYNAHQFLVADAGLRDARLKLILAVRQVLRNGLGLLGVAAPERM</sequence>
<keyword evidence="6 13" id="KW-0436">Ligase</keyword>
<evidence type="ECO:0000256" key="9">
    <source>
        <dbReference type="ARBA" id="ARBA00022917"/>
    </source>
</evidence>
<evidence type="ECO:0000256" key="3">
    <source>
        <dbReference type="ARBA" id="ARBA00012837"/>
    </source>
</evidence>
<dbReference type="PROSITE" id="PS00178">
    <property type="entry name" value="AA_TRNA_LIGASE_I"/>
    <property type="match status" value="1"/>
</dbReference>
<evidence type="ECO:0000256" key="4">
    <source>
        <dbReference type="ARBA" id="ARBA00020262"/>
    </source>
</evidence>
<comment type="similarity">
    <text evidence="2 13">Belongs to the class-I aminoacyl-tRNA synthetase family.</text>
</comment>
<dbReference type="SUPFAM" id="SSF47323">
    <property type="entry name" value="Anticodon-binding domain of a subclass of class I aminoacyl-tRNA synthetases"/>
    <property type="match status" value="1"/>
</dbReference>
<dbReference type="GO" id="GO:0004814">
    <property type="term" value="F:arginine-tRNA ligase activity"/>
    <property type="evidence" value="ECO:0007669"/>
    <property type="project" value="UniProtKB-UniRule"/>
</dbReference>
<dbReference type="AlphaFoldDB" id="A0A831RLS5"/>
<dbReference type="PRINTS" id="PR01038">
    <property type="entry name" value="TRNASYNTHARG"/>
</dbReference>
<dbReference type="Pfam" id="PF00750">
    <property type="entry name" value="tRNA-synt_1d"/>
    <property type="match status" value="2"/>
</dbReference>
<comment type="subcellular location">
    <subcellularLocation>
        <location evidence="1">Cytoplasm</location>
    </subcellularLocation>
</comment>
<evidence type="ECO:0000256" key="13">
    <source>
        <dbReference type="RuleBase" id="RU363038"/>
    </source>
</evidence>
<feature type="non-terminal residue" evidence="15">
    <location>
        <position position="1"/>
    </location>
</feature>
<evidence type="ECO:0000256" key="5">
    <source>
        <dbReference type="ARBA" id="ARBA00022490"/>
    </source>
</evidence>
<keyword evidence="10 13" id="KW-0030">Aminoacyl-tRNA synthetase</keyword>
<dbReference type="EMBL" id="DRKP01000024">
    <property type="protein sequence ID" value="HEB95219.1"/>
    <property type="molecule type" value="Genomic_DNA"/>
</dbReference>
<keyword evidence="9 13" id="KW-0648">Protein biosynthesis</keyword>
<dbReference type="SUPFAM" id="SSF55190">
    <property type="entry name" value="Arginyl-tRNA synthetase (ArgRS), N-terminal 'additional' domain"/>
    <property type="match status" value="1"/>
</dbReference>
<evidence type="ECO:0000256" key="8">
    <source>
        <dbReference type="ARBA" id="ARBA00022840"/>
    </source>
</evidence>
<evidence type="ECO:0000256" key="1">
    <source>
        <dbReference type="ARBA" id="ARBA00004496"/>
    </source>
</evidence>
<proteinExistence type="inferred from homology"/>
<dbReference type="SUPFAM" id="SSF52374">
    <property type="entry name" value="Nucleotidylyl transferase"/>
    <property type="match status" value="1"/>
</dbReference>
<dbReference type="GO" id="GO:0005737">
    <property type="term" value="C:cytoplasm"/>
    <property type="evidence" value="ECO:0007669"/>
    <property type="project" value="UniProtKB-SubCell"/>
</dbReference>
<dbReference type="InterPro" id="IPR009080">
    <property type="entry name" value="tRNAsynth_Ia_anticodon-bd"/>
</dbReference>
<dbReference type="HAMAP" id="MF_00123">
    <property type="entry name" value="Arg_tRNA_synth"/>
    <property type="match status" value="1"/>
</dbReference>
<keyword evidence="8 13" id="KW-0067">ATP-binding</keyword>
<evidence type="ECO:0000313" key="15">
    <source>
        <dbReference type="EMBL" id="HEB95219.1"/>
    </source>
</evidence>
<comment type="catalytic activity">
    <reaction evidence="11">
        <text>tRNA(Arg) + L-arginine + ATP = L-arginyl-tRNA(Arg) + AMP + diphosphate</text>
        <dbReference type="Rhea" id="RHEA:20301"/>
        <dbReference type="Rhea" id="RHEA-COMP:9658"/>
        <dbReference type="Rhea" id="RHEA-COMP:9673"/>
        <dbReference type="ChEBI" id="CHEBI:30616"/>
        <dbReference type="ChEBI" id="CHEBI:32682"/>
        <dbReference type="ChEBI" id="CHEBI:33019"/>
        <dbReference type="ChEBI" id="CHEBI:78442"/>
        <dbReference type="ChEBI" id="CHEBI:78513"/>
        <dbReference type="ChEBI" id="CHEBI:456215"/>
        <dbReference type="EC" id="6.1.1.19"/>
    </reaction>
</comment>
<dbReference type="InterPro" id="IPR036695">
    <property type="entry name" value="Arg-tRNA-synth_N_sf"/>
</dbReference>
<dbReference type="InterPro" id="IPR001412">
    <property type="entry name" value="aa-tRNA-synth_I_CS"/>
</dbReference>
<dbReference type="Proteomes" id="UP000886251">
    <property type="component" value="Unassembled WGS sequence"/>
</dbReference>
<dbReference type="SMART" id="SM00836">
    <property type="entry name" value="DALR_1"/>
    <property type="match status" value="1"/>
</dbReference>
<dbReference type="InterPro" id="IPR035684">
    <property type="entry name" value="ArgRS_core"/>
</dbReference>
<evidence type="ECO:0000256" key="11">
    <source>
        <dbReference type="ARBA" id="ARBA00049339"/>
    </source>
</evidence>
<dbReference type="CDD" id="cd00671">
    <property type="entry name" value="ArgRS_core"/>
    <property type="match status" value="1"/>
</dbReference>
<comment type="caution">
    <text evidence="15">The sequence shown here is derived from an EMBL/GenBank/DDBJ whole genome shotgun (WGS) entry which is preliminary data.</text>
</comment>
<dbReference type="Pfam" id="PF05746">
    <property type="entry name" value="DALR_1"/>
    <property type="match status" value="1"/>
</dbReference>
<dbReference type="CDD" id="cd07956">
    <property type="entry name" value="Anticodon_Ia_Arg"/>
    <property type="match status" value="1"/>
</dbReference>
<protein>
    <recommendedName>
        <fullName evidence="4 12">Arginine--tRNA ligase</fullName>
        <ecNumber evidence="3 12">6.1.1.19</ecNumber>
    </recommendedName>
</protein>
<dbReference type="NCBIfam" id="TIGR00456">
    <property type="entry name" value="argS"/>
    <property type="match status" value="1"/>
</dbReference>
<evidence type="ECO:0000259" key="14">
    <source>
        <dbReference type="SMART" id="SM00836"/>
    </source>
</evidence>
<evidence type="ECO:0000256" key="6">
    <source>
        <dbReference type="ARBA" id="ARBA00022598"/>
    </source>
</evidence>
<feature type="domain" description="DALR anticodon binding" evidence="14">
    <location>
        <begin position="392"/>
        <end position="513"/>
    </location>
</feature>
<organism evidence="15">
    <name type="scientific">Sedimenticola thiotaurini</name>
    <dbReference type="NCBI Taxonomy" id="1543721"/>
    <lineage>
        <taxon>Bacteria</taxon>
        <taxon>Pseudomonadati</taxon>
        <taxon>Pseudomonadota</taxon>
        <taxon>Gammaproteobacteria</taxon>
        <taxon>Chromatiales</taxon>
        <taxon>Sedimenticolaceae</taxon>
        <taxon>Sedimenticola</taxon>
    </lineage>
</organism>
<dbReference type="InterPro" id="IPR008909">
    <property type="entry name" value="DALR_anticod-bd"/>
</dbReference>
<dbReference type="EC" id="6.1.1.19" evidence="3 12"/>
<dbReference type="Gene3D" id="3.30.1360.70">
    <property type="entry name" value="Arginyl tRNA synthetase N-terminal domain"/>
    <property type="match status" value="1"/>
</dbReference>
<dbReference type="Gene3D" id="3.40.50.620">
    <property type="entry name" value="HUPs"/>
    <property type="match status" value="1"/>
</dbReference>
<evidence type="ECO:0000256" key="7">
    <source>
        <dbReference type="ARBA" id="ARBA00022741"/>
    </source>
</evidence>
<keyword evidence="5" id="KW-0963">Cytoplasm</keyword>
<dbReference type="PANTHER" id="PTHR11956">
    <property type="entry name" value="ARGINYL-TRNA SYNTHETASE"/>
    <property type="match status" value="1"/>
</dbReference>
<gene>
    <name evidence="15" type="ORF">ENI96_02155</name>
</gene>
<keyword evidence="7 13" id="KW-0547">Nucleotide-binding</keyword>
<dbReference type="PANTHER" id="PTHR11956:SF5">
    <property type="entry name" value="ARGININE--TRNA LIGASE, CYTOPLASMIC"/>
    <property type="match status" value="1"/>
</dbReference>
<name>A0A831RLS5_9GAMM</name>
<dbReference type="InterPro" id="IPR014729">
    <property type="entry name" value="Rossmann-like_a/b/a_fold"/>
</dbReference>
<dbReference type="GO" id="GO:0006420">
    <property type="term" value="P:arginyl-tRNA aminoacylation"/>
    <property type="evidence" value="ECO:0007669"/>
    <property type="project" value="UniProtKB-UniRule"/>
</dbReference>
<evidence type="ECO:0000256" key="2">
    <source>
        <dbReference type="ARBA" id="ARBA00005594"/>
    </source>
</evidence>
<dbReference type="FunFam" id="1.10.730.10:FF:000008">
    <property type="entry name" value="Arginine--tRNA ligase"/>
    <property type="match status" value="1"/>
</dbReference>
<dbReference type="Gene3D" id="1.10.730.10">
    <property type="entry name" value="Isoleucyl-tRNA Synthetase, Domain 1"/>
    <property type="match status" value="1"/>
</dbReference>
<evidence type="ECO:0000256" key="12">
    <source>
        <dbReference type="NCBIfam" id="TIGR00456"/>
    </source>
</evidence>